<dbReference type="InterPro" id="IPR036514">
    <property type="entry name" value="SGNH_hydro_sf"/>
</dbReference>
<dbReference type="EMBL" id="QGKU01000045">
    <property type="protein sequence ID" value="PWR01948.1"/>
    <property type="molecule type" value="Genomic_DNA"/>
</dbReference>
<dbReference type="AlphaFoldDB" id="A0A2V2L926"/>
<proteinExistence type="predicted"/>
<dbReference type="CDD" id="cd00229">
    <property type="entry name" value="SGNH_hydrolase"/>
    <property type="match status" value="1"/>
</dbReference>
<organism evidence="2 3">
    <name type="scientific">Meridianimarinicoccus roseus</name>
    <dbReference type="NCBI Taxonomy" id="2072018"/>
    <lineage>
        <taxon>Bacteria</taxon>
        <taxon>Pseudomonadati</taxon>
        <taxon>Pseudomonadota</taxon>
        <taxon>Alphaproteobacteria</taxon>
        <taxon>Rhodobacterales</taxon>
        <taxon>Paracoccaceae</taxon>
        <taxon>Meridianimarinicoccus</taxon>
    </lineage>
</organism>
<name>A0A2V2L926_9RHOB</name>
<dbReference type="GO" id="GO:0004622">
    <property type="term" value="F:phosphatidylcholine lysophospholipase activity"/>
    <property type="evidence" value="ECO:0007669"/>
    <property type="project" value="TreeGrafter"/>
</dbReference>
<evidence type="ECO:0000259" key="1">
    <source>
        <dbReference type="Pfam" id="PF13472"/>
    </source>
</evidence>
<keyword evidence="3" id="KW-1185">Reference proteome</keyword>
<dbReference type="Gene3D" id="3.40.50.1110">
    <property type="entry name" value="SGNH hydrolase"/>
    <property type="match status" value="1"/>
</dbReference>
<evidence type="ECO:0000313" key="3">
    <source>
        <dbReference type="Proteomes" id="UP000245680"/>
    </source>
</evidence>
<comment type="caution">
    <text evidence="2">The sequence shown here is derived from an EMBL/GenBank/DDBJ whole genome shotgun (WGS) entry which is preliminary data.</text>
</comment>
<dbReference type="OrthoDB" id="8347806at2"/>
<accession>A0A2V2L926</accession>
<sequence>MRRCARGLRLLPVAGLFVVLGGAFMWTLRAPPAAVDRPLPHLAAPAAADDPLRITVMGTSLTERYDWPAAAAARLQGCLGRPVALTVIARGGAASNWGAAPAQLSALQRSRPDILLLEFTVNDADLRRRVGTAAARDNHVAIIDAARAVEPDTRVVLTTLNRARGLRALLRVRIAAYEAQYDALARELDTGRLALGADWARALEAGDPDALIPDGVHPSPEAVARIVTPRVAAYLETLAACRP</sequence>
<gene>
    <name evidence="2" type="ORF">DKT77_14140</name>
</gene>
<dbReference type="PANTHER" id="PTHR30383">
    <property type="entry name" value="THIOESTERASE 1/PROTEASE 1/LYSOPHOSPHOLIPASE L1"/>
    <property type="match status" value="1"/>
</dbReference>
<dbReference type="InterPro" id="IPR051532">
    <property type="entry name" value="Ester_Hydrolysis_Enzymes"/>
</dbReference>
<dbReference type="Proteomes" id="UP000245680">
    <property type="component" value="Unassembled WGS sequence"/>
</dbReference>
<dbReference type="PANTHER" id="PTHR30383:SF5">
    <property type="entry name" value="SGNH HYDROLASE-TYPE ESTERASE DOMAIN-CONTAINING PROTEIN"/>
    <property type="match status" value="1"/>
</dbReference>
<protein>
    <recommendedName>
        <fullName evidence="1">SGNH hydrolase-type esterase domain-containing protein</fullName>
    </recommendedName>
</protein>
<dbReference type="RefSeq" id="WP_109812338.1">
    <property type="nucleotide sequence ID" value="NZ_QGKU01000045.1"/>
</dbReference>
<dbReference type="InterPro" id="IPR013830">
    <property type="entry name" value="SGNH_hydro"/>
</dbReference>
<dbReference type="SUPFAM" id="SSF52266">
    <property type="entry name" value="SGNH hydrolase"/>
    <property type="match status" value="1"/>
</dbReference>
<dbReference type="Pfam" id="PF13472">
    <property type="entry name" value="Lipase_GDSL_2"/>
    <property type="match status" value="1"/>
</dbReference>
<evidence type="ECO:0000313" key="2">
    <source>
        <dbReference type="EMBL" id="PWR01948.1"/>
    </source>
</evidence>
<reference evidence="2 3" key="1">
    <citation type="submission" date="2018-05" db="EMBL/GenBank/DDBJ databases">
        <title>Rhodobacteraceae gen. nov., sp. nov. isolated from sea water.</title>
        <authorList>
            <person name="Ren Y."/>
        </authorList>
    </citation>
    <scope>NUCLEOTIDE SEQUENCE [LARGE SCALE GENOMIC DNA]</scope>
    <source>
        <strain evidence="2 3">TG-679</strain>
    </source>
</reference>
<feature type="domain" description="SGNH hydrolase-type esterase" evidence="1">
    <location>
        <begin position="58"/>
        <end position="222"/>
    </location>
</feature>